<comment type="pathway">
    <text evidence="10 12">Porphyrin-containing compound metabolism; heme A biosynthesis; heme A from heme O: step 1/1.</text>
</comment>
<dbReference type="PANTHER" id="PTHR23289:SF2">
    <property type="entry name" value="CYTOCHROME C OXIDASE ASSEMBLY PROTEIN COX15 HOMOLOG"/>
    <property type="match status" value="1"/>
</dbReference>
<organism evidence="13 14">
    <name type="scientific">Cerina litoralis</name>
    <dbReference type="NCBI Taxonomy" id="2874477"/>
    <lineage>
        <taxon>Bacteria</taxon>
        <taxon>Pseudomonadati</taxon>
        <taxon>Bacteroidota</taxon>
        <taxon>Flavobacteriia</taxon>
        <taxon>Flavobacteriales</taxon>
        <taxon>Flavobacteriaceae</taxon>
        <taxon>Cerina</taxon>
    </lineage>
</organism>
<gene>
    <name evidence="12" type="primary">ctaA</name>
    <name evidence="13" type="ORF">K8352_04735</name>
</gene>
<comment type="similarity">
    <text evidence="12">Belongs to the COX15/CtaA family. Type 2 subfamily.</text>
</comment>
<feature type="transmembrane region" description="Helical" evidence="12">
    <location>
        <begin position="167"/>
        <end position="191"/>
    </location>
</feature>
<reference evidence="13" key="1">
    <citation type="submission" date="2023-02" db="EMBL/GenBank/DDBJ databases">
        <title>Genome of Flavobacteriaceae gen. nov. sp. strain F89.</title>
        <authorList>
            <person name="Wang Y."/>
        </authorList>
    </citation>
    <scope>NUCLEOTIDE SEQUENCE</scope>
    <source>
        <strain evidence="13">F89</strain>
    </source>
</reference>
<dbReference type="Proteomes" id="UP001200642">
    <property type="component" value="Unassembled WGS sequence"/>
</dbReference>
<evidence type="ECO:0000256" key="8">
    <source>
        <dbReference type="ARBA" id="ARBA00023133"/>
    </source>
</evidence>
<keyword evidence="3 12" id="KW-0812">Transmembrane</keyword>
<evidence type="ECO:0000313" key="14">
    <source>
        <dbReference type="Proteomes" id="UP001200642"/>
    </source>
</evidence>
<dbReference type="GO" id="GO:0016653">
    <property type="term" value="F:oxidoreductase activity, acting on NAD(P)H, heme protein as acceptor"/>
    <property type="evidence" value="ECO:0007669"/>
    <property type="project" value="TreeGrafter"/>
</dbReference>
<dbReference type="GO" id="GO:0005886">
    <property type="term" value="C:plasma membrane"/>
    <property type="evidence" value="ECO:0007669"/>
    <property type="project" value="UniProtKB-SubCell"/>
</dbReference>
<feature type="binding site" description="axial binding residue" evidence="12">
    <location>
        <position position="331"/>
    </location>
    <ligand>
        <name>heme</name>
        <dbReference type="ChEBI" id="CHEBI:30413"/>
    </ligand>
    <ligandPart>
        <name>Fe</name>
        <dbReference type="ChEBI" id="CHEBI:18248"/>
    </ligandPart>
</feature>
<evidence type="ECO:0000256" key="5">
    <source>
        <dbReference type="ARBA" id="ARBA00022989"/>
    </source>
</evidence>
<feature type="transmembrane region" description="Helical" evidence="12">
    <location>
        <begin position="203"/>
        <end position="225"/>
    </location>
</feature>
<keyword evidence="4 12" id="KW-0479">Metal-binding</keyword>
<evidence type="ECO:0000313" key="13">
    <source>
        <dbReference type="EMBL" id="MCG2460041.1"/>
    </source>
</evidence>
<proteinExistence type="inferred from homology"/>
<dbReference type="InterPro" id="IPR023754">
    <property type="entry name" value="HemeA_Synthase_type2"/>
</dbReference>
<evidence type="ECO:0000256" key="9">
    <source>
        <dbReference type="ARBA" id="ARBA00023136"/>
    </source>
</evidence>
<comment type="function">
    <text evidence="12">Catalyzes the conversion of heme O to heme A by two successive hydroxylations of the methyl group at C8. The first hydroxylation forms heme I, the second hydroxylation results in an unstable dihydroxymethyl group, which spontaneously dehydrates, resulting in the formyl group of heme A.</text>
</comment>
<feature type="transmembrane region" description="Helical" evidence="12">
    <location>
        <begin position="103"/>
        <end position="121"/>
    </location>
</feature>
<feature type="transmembrane region" description="Helical" evidence="12">
    <location>
        <begin position="18"/>
        <end position="38"/>
    </location>
</feature>
<evidence type="ECO:0000256" key="11">
    <source>
        <dbReference type="ARBA" id="ARBA00048044"/>
    </source>
</evidence>
<evidence type="ECO:0000256" key="10">
    <source>
        <dbReference type="ARBA" id="ARBA00044501"/>
    </source>
</evidence>
<feature type="binding site" description="axial binding residue" evidence="12">
    <location>
        <position position="267"/>
    </location>
    <ligand>
        <name>heme</name>
        <dbReference type="ChEBI" id="CHEBI:30413"/>
    </ligand>
    <ligandPart>
        <name>Fe</name>
        <dbReference type="ChEBI" id="CHEBI:18248"/>
    </ligandPart>
</feature>
<comment type="caution">
    <text evidence="13">The sequence shown here is derived from an EMBL/GenBank/DDBJ whole genome shotgun (WGS) entry which is preliminary data.</text>
</comment>
<accession>A0AAE3EUT2</accession>
<comment type="subunit">
    <text evidence="12">Interacts with CtaB.</text>
</comment>
<dbReference type="EC" id="1.17.99.9" evidence="12"/>
<keyword evidence="8 12" id="KW-0350">Heme biosynthesis</keyword>
<evidence type="ECO:0000256" key="12">
    <source>
        <dbReference type="HAMAP-Rule" id="MF_01665"/>
    </source>
</evidence>
<keyword evidence="12" id="KW-1003">Cell membrane</keyword>
<dbReference type="RefSeq" id="WP_317901185.1">
    <property type="nucleotide sequence ID" value="NZ_JAIRBC010000005.1"/>
</dbReference>
<evidence type="ECO:0000256" key="6">
    <source>
        <dbReference type="ARBA" id="ARBA00023002"/>
    </source>
</evidence>
<dbReference type="EMBL" id="JAIRBC010000005">
    <property type="protein sequence ID" value="MCG2460041.1"/>
    <property type="molecule type" value="Genomic_DNA"/>
</dbReference>
<feature type="transmembrane region" description="Helical" evidence="12">
    <location>
        <begin position="133"/>
        <end position="155"/>
    </location>
</feature>
<name>A0AAE3EUT2_9FLAO</name>
<comment type="catalytic activity">
    <reaction evidence="11">
        <text>Fe(II)-heme o + 2 A + H2O = Fe(II)-heme a + 2 AH2</text>
        <dbReference type="Rhea" id="RHEA:63388"/>
        <dbReference type="ChEBI" id="CHEBI:13193"/>
        <dbReference type="ChEBI" id="CHEBI:15377"/>
        <dbReference type="ChEBI" id="CHEBI:17499"/>
        <dbReference type="ChEBI" id="CHEBI:60530"/>
        <dbReference type="ChEBI" id="CHEBI:61715"/>
        <dbReference type="EC" id="1.17.99.9"/>
    </reaction>
    <physiologicalReaction direction="left-to-right" evidence="11">
        <dbReference type="Rhea" id="RHEA:63389"/>
    </physiologicalReaction>
</comment>
<dbReference type="GO" id="GO:0120547">
    <property type="term" value="F:heme A synthase activity"/>
    <property type="evidence" value="ECO:0007669"/>
    <property type="project" value="UniProtKB-EC"/>
</dbReference>
<evidence type="ECO:0000256" key="2">
    <source>
        <dbReference type="ARBA" id="ARBA00004141"/>
    </source>
</evidence>
<dbReference type="GO" id="GO:0006784">
    <property type="term" value="P:heme A biosynthetic process"/>
    <property type="evidence" value="ECO:0007669"/>
    <property type="project" value="UniProtKB-UniRule"/>
</dbReference>
<comment type="cofactor">
    <cofactor evidence="1 12">
        <name>heme b</name>
        <dbReference type="ChEBI" id="CHEBI:60344"/>
    </cofactor>
</comment>
<dbReference type="Pfam" id="PF02628">
    <property type="entry name" value="COX15-CtaA"/>
    <property type="match status" value="1"/>
</dbReference>
<evidence type="ECO:0000256" key="3">
    <source>
        <dbReference type="ARBA" id="ARBA00022692"/>
    </source>
</evidence>
<keyword evidence="6 12" id="KW-0560">Oxidoreductase</keyword>
<keyword evidence="5 12" id="KW-1133">Transmembrane helix</keyword>
<dbReference type="InterPro" id="IPR003780">
    <property type="entry name" value="COX15/CtaA_fam"/>
</dbReference>
<feature type="transmembrane region" description="Helical" evidence="12">
    <location>
        <begin position="293"/>
        <end position="317"/>
    </location>
</feature>
<feature type="transmembrane region" description="Helical" evidence="12">
    <location>
        <begin position="261"/>
        <end position="281"/>
    </location>
</feature>
<keyword evidence="7 12" id="KW-0408">Iron</keyword>
<comment type="subcellular location">
    <subcellularLocation>
        <location evidence="12">Cell membrane</location>
        <topology evidence="12">Multi-pass membrane protein</topology>
    </subcellularLocation>
    <subcellularLocation>
        <location evidence="2">Membrane</location>
        <topology evidence="2">Multi-pass membrane protein</topology>
    </subcellularLocation>
</comment>
<dbReference type="PANTHER" id="PTHR23289">
    <property type="entry name" value="CYTOCHROME C OXIDASE ASSEMBLY PROTEIN COX15"/>
    <property type="match status" value="1"/>
</dbReference>
<keyword evidence="9 12" id="KW-0472">Membrane</keyword>
<evidence type="ECO:0000256" key="7">
    <source>
        <dbReference type="ARBA" id="ARBA00023004"/>
    </source>
</evidence>
<dbReference type="AlphaFoldDB" id="A0AAE3EUT2"/>
<evidence type="ECO:0000256" key="4">
    <source>
        <dbReference type="ARBA" id="ARBA00022723"/>
    </source>
</evidence>
<evidence type="ECO:0000256" key="1">
    <source>
        <dbReference type="ARBA" id="ARBA00001970"/>
    </source>
</evidence>
<sequence length="363" mass="41531">MSFIPTDSNIHDKHQRIIAYWLLTGVLMIIIQVLLGGITRLTGSGLSITDWDPIMGIVPPLNHEDWSVAFQKYQETPQFRLVNSRFTLADFQGIYFWEWFHRFWARLLGFVFIVPFVFFTVRKWFTRPMVKPMIVLFLLGGLQGFVGWIMVASGLTGSNTSVDHYKLTIHFISAMVLLCYTLWFALTLLFVERQRTYSPRLRSFTLFILFVLGIQLTYGGFMAGLHASLAAPNWPGVNGNFFPTALVGDGSWWYGLTSSRIVVQWIHRGLAYLLAVSLLIWRWKARKTDRSKPLFGFSIVPVFLVLLQFTLGVLTVLNSTSHIPVFLAVIHQFNGMLLLIALFVGLFLLRRTGATSRWPAENQ</sequence>
<dbReference type="GO" id="GO:0046872">
    <property type="term" value="F:metal ion binding"/>
    <property type="evidence" value="ECO:0007669"/>
    <property type="project" value="UniProtKB-KW"/>
</dbReference>
<keyword evidence="14" id="KW-1185">Reference proteome</keyword>
<feature type="transmembrane region" description="Helical" evidence="12">
    <location>
        <begin position="323"/>
        <end position="349"/>
    </location>
</feature>
<protein>
    <recommendedName>
        <fullName evidence="12">Heme A synthase</fullName>
        <shortName evidence="12">HAS</shortName>
        <ecNumber evidence="12">1.17.99.9</ecNumber>
    </recommendedName>
    <alternativeName>
        <fullName evidence="12">Cytochrome aa3-controlling protein</fullName>
    </alternativeName>
</protein>
<dbReference type="HAMAP" id="MF_01665">
    <property type="entry name" value="HemeA_synth_type2"/>
    <property type="match status" value="1"/>
</dbReference>